<dbReference type="EMBL" id="WSFT01000051">
    <property type="protein sequence ID" value="MBS4539510.1"/>
    <property type="molecule type" value="Genomic_DNA"/>
</dbReference>
<evidence type="ECO:0000313" key="4">
    <source>
        <dbReference type="EMBL" id="MBS4539510.1"/>
    </source>
</evidence>
<proteinExistence type="predicted"/>
<keyword evidence="5" id="KW-1185">Reference proteome</keyword>
<dbReference type="RefSeq" id="WP_203367434.1">
    <property type="nucleotide sequence ID" value="NZ_WSFT01000051.1"/>
</dbReference>
<dbReference type="PANTHER" id="PTHR43479:SF11">
    <property type="entry name" value="ACREF_ENVCD OPERON REPRESSOR-RELATED"/>
    <property type="match status" value="1"/>
</dbReference>
<protein>
    <submittedName>
        <fullName evidence="4">TetR/AcrR family transcriptional regulator</fullName>
    </submittedName>
</protein>
<feature type="domain" description="HTH tetR-type" evidence="3">
    <location>
        <begin position="12"/>
        <end position="72"/>
    </location>
</feature>
<feature type="DNA-binding region" description="H-T-H motif" evidence="2">
    <location>
        <begin position="35"/>
        <end position="54"/>
    </location>
</feature>
<evidence type="ECO:0000256" key="2">
    <source>
        <dbReference type="PROSITE-ProRule" id="PRU00335"/>
    </source>
</evidence>
<name>A0A942ZA66_9FIRM</name>
<keyword evidence="1 2" id="KW-0238">DNA-binding</keyword>
<dbReference type="PRINTS" id="PR00455">
    <property type="entry name" value="HTHTETR"/>
</dbReference>
<evidence type="ECO:0000256" key="1">
    <source>
        <dbReference type="ARBA" id="ARBA00023125"/>
    </source>
</evidence>
<dbReference type="SUPFAM" id="SSF46689">
    <property type="entry name" value="Homeodomain-like"/>
    <property type="match status" value="1"/>
</dbReference>
<dbReference type="PANTHER" id="PTHR43479">
    <property type="entry name" value="ACREF/ENVCD OPERON REPRESSOR-RELATED"/>
    <property type="match status" value="1"/>
</dbReference>
<gene>
    <name evidence="4" type="ORF">GOQ27_13625</name>
</gene>
<comment type="caution">
    <text evidence="4">The sequence shown here is derived from an EMBL/GenBank/DDBJ whole genome shotgun (WGS) entry which is preliminary data.</text>
</comment>
<dbReference type="InterPro" id="IPR001647">
    <property type="entry name" value="HTH_TetR"/>
</dbReference>
<evidence type="ECO:0000313" key="5">
    <source>
        <dbReference type="Proteomes" id="UP000724672"/>
    </source>
</evidence>
<organism evidence="4 5">
    <name type="scientific">Anaeromonas frigoriresistens</name>
    <dbReference type="NCBI Taxonomy" id="2683708"/>
    <lineage>
        <taxon>Bacteria</taxon>
        <taxon>Bacillati</taxon>
        <taxon>Bacillota</taxon>
        <taxon>Tissierellia</taxon>
        <taxon>Tissierellales</taxon>
        <taxon>Thermohalobacteraceae</taxon>
        <taxon>Anaeromonas</taxon>
    </lineage>
</organism>
<accession>A0A942ZA66</accession>
<evidence type="ECO:0000259" key="3">
    <source>
        <dbReference type="PROSITE" id="PS50977"/>
    </source>
</evidence>
<dbReference type="GO" id="GO:0003677">
    <property type="term" value="F:DNA binding"/>
    <property type="evidence" value="ECO:0007669"/>
    <property type="project" value="UniProtKB-UniRule"/>
</dbReference>
<reference evidence="4" key="1">
    <citation type="submission" date="2019-12" db="EMBL/GenBank/DDBJ databases">
        <title>Clostridiaceae gen. nov. sp. nov., isolated from sediment in Xinjiang, China.</title>
        <authorList>
            <person name="Zhang R."/>
        </authorList>
    </citation>
    <scope>NUCLEOTIDE SEQUENCE</scope>
    <source>
        <strain evidence="4">D2Q-11</strain>
    </source>
</reference>
<dbReference type="Gene3D" id="1.10.357.10">
    <property type="entry name" value="Tetracycline Repressor, domain 2"/>
    <property type="match status" value="1"/>
</dbReference>
<sequence>MGIKERKEREKNEKRELILKAANEIIKEEGIEKVSIRKIAKKIEYSPPIVYHYFKNKEDIINQLMIKGYGKILKSISIEDKSMMNPEDRLRKTIKKYIYSSLENSEEYKNLLLSDSTNILEHTSILYKGVSQDRKAMEMLVDVLKKIYIGKNIQSKELELVAQSIWVSMFGLIIRLIIEKDIGEDQRKRLIDSHVEFIMNGIYS</sequence>
<dbReference type="AlphaFoldDB" id="A0A942ZA66"/>
<dbReference type="Pfam" id="PF00440">
    <property type="entry name" value="TetR_N"/>
    <property type="match status" value="1"/>
</dbReference>
<dbReference type="InterPro" id="IPR009057">
    <property type="entry name" value="Homeodomain-like_sf"/>
</dbReference>
<dbReference type="Proteomes" id="UP000724672">
    <property type="component" value="Unassembled WGS sequence"/>
</dbReference>
<dbReference type="InterPro" id="IPR050624">
    <property type="entry name" value="HTH-type_Tx_Regulator"/>
</dbReference>
<dbReference type="PROSITE" id="PS50977">
    <property type="entry name" value="HTH_TETR_2"/>
    <property type="match status" value="1"/>
</dbReference>